<evidence type="ECO:0000313" key="4">
    <source>
        <dbReference type="Proteomes" id="UP000440513"/>
    </source>
</evidence>
<keyword evidence="1" id="KW-0175">Coiled coil</keyword>
<name>A0A7X2P5A1_9FIRM</name>
<accession>A0A7X2P5A1</accession>
<feature type="domain" description="MobA/VirD2-like nuclease" evidence="2">
    <location>
        <begin position="19"/>
        <end position="152"/>
    </location>
</feature>
<dbReference type="Pfam" id="PF03432">
    <property type="entry name" value="Relaxase"/>
    <property type="match status" value="1"/>
</dbReference>
<dbReference type="Proteomes" id="UP000440513">
    <property type="component" value="Unassembled WGS sequence"/>
</dbReference>
<sequence>MAYIKIFGIKSTVKKAVDYITNPDKTDDHNLVSSYGCSPETADLTFAMTAKLGKDNVMEKGDNLAWHMIISFKPGEITDPNVAHEVATKIADATLKGKHEYVLSTHVDKDHVHCHLIFNATNYVDYHKYVSNKRNYHKICKLSNRICREYGLEESMPTGEKAKSYKENMEYKRGNSWKAKLKYNVDRAIWSSVSFDEFLMKMKEAGYEIRQGKYLAFRAPDQKHFTNVKTLGAYYTEDSILRRLAKNRHKARIPQNASFKIRMFVEMTSYVADGNRPGFEQWARKNNLKEATKTFSYLSQHNLLNYEEFQNHISDLKASIQSTDDQILQTQKAIQNQKIIKKHCEVYRACRDVVRAEKDAPDKALYRKQHQAEYQLHDVTLKELAELGIHKLPSSEKLQRQQLELEEDLASAKKEKQDLLKQQKTLGIIENNYETMLRGAGIDVPERQPGGLIREEVIS</sequence>
<dbReference type="EMBL" id="VUMS01000033">
    <property type="protein sequence ID" value="MST67624.1"/>
    <property type="molecule type" value="Genomic_DNA"/>
</dbReference>
<dbReference type="InterPro" id="IPR005094">
    <property type="entry name" value="Endonuclease_MobA/VirD2"/>
</dbReference>
<evidence type="ECO:0000256" key="1">
    <source>
        <dbReference type="SAM" id="Coils"/>
    </source>
</evidence>
<protein>
    <submittedName>
        <fullName evidence="3">Relaxase/mobilization nuclease domain-containing protein</fullName>
    </submittedName>
</protein>
<organism evidence="3 4">
    <name type="scientific">Oliverpabstia intestinalis</name>
    <dbReference type="NCBI Taxonomy" id="2606633"/>
    <lineage>
        <taxon>Bacteria</taxon>
        <taxon>Bacillati</taxon>
        <taxon>Bacillota</taxon>
        <taxon>Clostridia</taxon>
        <taxon>Lachnospirales</taxon>
        <taxon>Lachnospiraceae</taxon>
        <taxon>Oliverpabstia</taxon>
    </lineage>
</organism>
<feature type="coiled-coil region" evidence="1">
    <location>
        <begin position="395"/>
        <end position="422"/>
    </location>
</feature>
<gene>
    <name evidence="3" type="ORF">FYJ57_13085</name>
</gene>
<keyword evidence="4" id="KW-1185">Reference proteome</keyword>
<dbReference type="AlphaFoldDB" id="A0A7X2P5A1"/>
<evidence type="ECO:0000259" key="2">
    <source>
        <dbReference type="Pfam" id="PF03432"/>
    </source>
</evidence>
<reference evidence="3 4" key="1">
    <citation type="submission" date="2019-08" db="EMBL/GenBank/DDBJ databases">
        <title>In-depth cultivation of the pig gut microbiome towards novel bacterial diversity and tailored functional studies.</title>
        <authorList>
            <person name="Wylensek D."/>
            <person name="Hitch T.C.A."/>
            <person name="Clavel T."/>
        </authorList>
    </citation>
    <scope>NUCLEOTIDE SEQUENCE [LARGE SCALE GENOMIC DNA]</scope>
    <source>
        <strain evidence="3 4">BSM-380-WT-5A</strain>
    </source>
</reference>
<evidence type="ECO:0000313" key="3">
    <source>
        <dbReference type="EMBL" id="MST67624.1"/>
    </source>
</evidence>
<comment type="caution">
    <text evidence="3">The sequence shown here is derived from an EMBL/GenBank/DDBJ whole genome shotgun (WGS) entry which is preliminary data.</text>
</comment>
<dbReference type="RefSeq" id="WP_154432987.1">
    <property type="nucleotide sequence ID" value="NZ_VUMS01000033.1"/>
</dbReference>
<proteinExistence type="predicted"/>